<dbReference type="NCBIfam" id="NF033912">
    <property type="entry name" value="msc"/>
    <property type="match status" value="1"/>
</dbReference>
<feature type="transmembrane region" description="Helical" evidence="1">
    <location>
        <begin position="107"/>
        <end position="125"/>
    </location>
</feature>
<comment type="caution">
    <text evidence="2">The sequence shown here is derived from an EMBL/GenBank/DDBJ whole genome shotgun (WGS) entry which is preliminary data.</text>
</comment>
<accession>A0ABS7MI20</accession>
<dbReference type="PANTHER" id="PTHR30221">
    <property type="entry name" value="SMALL-CONDUCTANCE MECHANOSENSITIVE CHANNEL"/>
    <property type="match status" value="1"/>
</dbReference>
<dbReference type="RefSeq" id="WP_222136924.1">
    <property type="nucleotide sequence ID" value="NZ_JAILXK010000002.1"/>
</dbReference>
<comment type="similarity">
    <text evidence="1">Belongs to the MscS (TC 1.A.23) family.</text>
</comment>
<dbReference type="InterPro" id="IPR045275">
    <property type="entry name" value="MscS_archaea/bacteria_type"/>
</dbReference>
<feature type="transmembrane region" description="Helical" evidence="1">
    <location>
        <begin position="199"/>
        <end position="220"/>
    </location>
</feature>
<evidence type="ECO:0000313" key="2">
    <source>
        <dbReference type="EMBL" id="MBY4637726.1"/>
    </source>
</evidence>
<comment type="subcellular location">
    <subcellularLocation>
        <location evidence="1">Cell inner membrane</location>
        <topology evidence="1">Multi-pass membrane protein</topology>
    </subcellularLocation>
</comment>
<keyword evidence="1" id="KW-0812">Transmembrane</keyword>
<gene>
    <name evidence="2" type="ORF">K5P26_11315</name>
</gene>
<dbReference type="Pfam" id="PF05552">
    <property type="entry name" value="MS_channel_1st_1"/>
    <property type="match status" value="2"/>
</dbReference>
<keyword evidence="1" id="KW-0472">Membrane</keyword>
<name>A0ABS7MI20_9SPHN</name>
<feature type="transmembrane region" description="Helical" evidence="1">
    <location>
        <begin position="351"/>
        <end position="373"/>
    </location>
</feature>
<organism evidence="2 3">
    <name type="scientific">Sphingopyxis jiangsuensis</name>
    <dbReference type="NCBI Taxonomy" id="2871171"/>
    <lineage>
        <taxon>Bacteria</taxon>
        <taxon>Pseudomonadati</taxon>
        <taxon>Pseudomonadota</taxon>
        <taxon>Alphaproteobacteria</taxon>
        <taxon>Sphingomonadales</taxon>
        <taxon>Sphingomonadaceae</taxon>
        <taxon>Sphingopyxis</taxon>
    </lineage>
</organism>
<keyword evidence="1" id="KW-0997">Cell inner membrane</keyword>
<feature type="transmembrane region" description="Helical" evidence="1">
    <location>
        <begin position="18"/>
        <end position="37"/>
    </location>
</feature>
<keyword evidence="1" id="KW-1133">Transmembrane helix</keyword>
<evidence type="ECO:0000313" key="3">
    <source>
        <dbReference type="Proteomes" id="UP001166571"/>
    </source>
</evidence>
<reference evidence="2" key="1">
    <citation type="submission" date="2021-08" db="EMBL/GenBank/DDBJ databases">
        <title>Sphingopyxis panaciterrulae sp. nov., isolated from the surface water of the Yellow Sea.</title>
        <authorList>
            <person name="Gao Z."/>
            <person name="Zhang D."/>
            <person name="Zhang A."/>
        </authorList>
    </citation>
    <scope>NUCLEOTIDE SEQUENCE</scope>
    <source>
        <strain evidence="2">XHP0097</strain>
    </source>
</reference>
<proteinExistence type="inferred from homology"/>
<keyword evidence="1" id="KW-0407">Ion channel</keyword>
<dbReference type="EMBL" id="JAILXK010000002">
    <property type="protein sequence ID" value="MBY4637726.1"/>
    <property type="molecule type" value="Genomic_DNA"/>
</dbReference>
<feature type="transmembrane region" description="Helical" evidence="1">
    <location>
        <begin position="291"/>
        <end position="316"/>
    </location>
</feature>
<keyword evidence="3" id="KW-1185">Reference proteome</keyword>
<keyword evidence="1" id="KW-0813">Transport</keyword>
<comment type="subunit">
    <text evidence="1">Homoheptamer.</text>
</comment>
<dbReference type="InterPro" id="IPR008910">
    <property type="entry name" value="MSC_TM_helix"/>
</dbReference>
<feature type="transmembrane region" description="Helical" evidence="1">
    <location>
        <begin position="64"/>
        <end position="87"/>
    </location>
</feature>
<protein>
    <recommendedName>
        <fullName evidence="1">Small-conductance mechanosensitive channel</fullName>
    </recommendedName>
</protein>
<evidence type="ECO:0000256" key="1">
    <source>
        <dbReference type="RuleBase" id="RU369025"/>
    </source>
</evidence>
<dbReference type="PANTHER" id="PTHR30221:SF1">
    <property type="entry name" value="SMALL-CONDUCTANCE MECHANOSENSITIVE CHANNEL"/>
    <property type="match status" value="1"/>
</dbReference>
<feature type="transmembrane region" description="Helical" evidence="1">
    <location>
        <begin position="328"/>
        <end position="345"/>
    </location>
</feature>
<keyword evidence="1" id="KW-1003">Cell membrane</keyword>
<sequence>MDDFHVGNFIIDGGQAMAYGRMAIIALLVLLATWILAKAAKWAFAKLVETVPLLRRETATGESFGLSLGRIVALLIWLIGLVAILNILNLGSVTGPMEAMLTNAMGFIPNIVGAGLILFIGHMLARIAKELVETLLTTVDFDRWANRGGVEQVTGNATISRTIGTIVYVLIIIPVVIGALQALHIEAISAPLVAMLTRILAAVPAIIGASAVLGIGYVIARWAAAMVEELVAGLGADQSVGAIGLLPATVKLSAIVGKVVLVSILLVAAIAATRLLAFPELTAVVDEVLRLGGAVVFGAVIIAVGFLVANFLASLIGGAGGDSLGTRLVRYATILLFSAMGLKYMGIADSIIEMAFGALVIGTAAATAIAFGLGGRDAAARVLDDMRASTPPAKPRGPKPPPTS</sequence>
<feature type="transmembrane region" description="Helical" evidence="1">
    <location>
        <begin position="166"/>
        <end position="187"/>
    </location>
</feature>
<comment type="caution">
    <text evidence="1">Lacks conserved residue(s) required for the propagation of feature annotation.</text>
</comment>
<dbReference type="Gene3D" id="1.10.287.1260">
    <property type="match status" value="1"/>
</dbReference>
<dbReference type="Proteomes" id="UP001166571">
    <property type="component" value="Unassembled WGS sequence"/>
</dbReference>
<comment type="function">
    <text evidence="1">Mechanosensitive channel that participates in the regulation of osmotic pressure changes within the cell, opening in response to stretch forces in the membrane lipid bilayer, without the need for other proteins. Contributes to normal resistance to hypoosmotic shock. Forms an ion channel of 1.0 nanosiemens conductance with a slight preference for anions.</text>
</comment>
<keyword evidence="1" id="KW-0406">Ion transport</keyword>
<feature type="transmembrane region" description="Helical" evidence="1">
    <location>
        <begin position="259"/>
        <end position="279"/>
    </location>
</feature>